<reference evidence="2 3" key="1">
    <citation type="submission" date="2021-03" db="EMBL/GenBank/DDBJ databases">
        <title>Genomic Encyclopedia of Type Strains, Phase IV (KMG-IV): sequencing the most valuable type-strain genomes for metagenomic binning, comparative biology and taxonomic classification.</title>
        <authorList>
            <person name="Goeker M."/>
        </authorList>
    </citation>
    <scope>NUCLEOTIDE SEQUENCE [LARGE SCALE GENOMIC DNA]</scope>
    <source>
        <strain evidence="2 3">DSM 14349</strain>
    </source>
</reference>
<dbReference type="RefSeq" id="WP_210087125.1">
    <property type="nucleotide sequence ID" value="NZ_JAGGKG010000001.1"/>
</dbReference>
<gene>
    <name evidence="2" type="ORF">J2Z32_000020</name>
</gene>
<comment type="caution">
    <text evidence="2">The sequence shown here is derived from an EMBL/GenBank/DDBJ whole genome shotgun (WGS) entry which is preliminary data.</text>
</comment>
<evidence type="ECO:0000256" key="1">
    <source>
        <dbReference type="SAM" id="Phobius"/>
    </source>
</evidence>
<sequence length="422" mass="47675">MNAIIVTNRSVQEVRKAIGSADISYEKTGRFEGGEFLEHCLSVAKIHVEAFILDLDCAETAFILEGIRQYRLLRYDTPIIVIALDRHNEDGFVRQLGEQGIKVISTEPGTSIKAVSKALKTLLPQNTQQDQPLPEKTKDPDEFNIEMDRIQDKIYRYTSKIQGNSHNDSTDVMNLELPDLPFQEKILVQERIIGTIVVAVMGVETKLGCTHFSIMIANYLNRKGYTVALVEANGSNDFAQVENAYEGIKDYNNPTTQFSINGVTYYKSNHDKDMSALIAKGYDYLILDIGGCEESDWSEEFFRANAQFILGGGSEWRQKKIRSFREKYQKLDQSNWFYCIPFIGSQSVNDIRKLLPGNLVFSIPAHADPYRTQGDSDSMLSKIMKPYLGVKKRSHQSKGWIYGIIGGCVIVIIILTILLVLK</sequence>
<keyword evidence="3" id="KW-1185">Reference proteome</keyword>
<dbReference type="EMBL" id="JAGGKG010000001">
    <property type="protein sequence ID" value="MBP1903408.1"/>
    <property type="molecule type" value="Genomic_DNA"/>
</dbReference>
<keyword evidence="1" id="KW-0812">Transmembrane</keyword>
<keyword evidence="1" id="KW-1133">Transmembrane helix</keyword>
<evidence type="ECO:0000313" key="2">
    <source>
        <dbReference type="EMBL" id="MBP1903408.1"/>
    </source>
</evidence>
<evidence type="ECO:0008006" key="4">
    <source>
        <dbReference type="Google" id="ProtNLM"/>
    </source>
</evidence>
<evidence type="ECO:0000313" key="3">
    <source>
        <dbReference type="Proteomes" id="UP001519272"/>
    </source>
</evidence>
<proteinExistence type="predicted"/>
<name>A0ABS4FLF8_9BACL</name>
<organism evidence="2 3">
    <name type="scientific">Paenibacillus turicensis</name>
    <dbReference type="NCBI Taxonomy" id="160487"/>
    <lineage>
        <taxon>Bacteria</taxon>
        <taxon>Bacillati</taxon>
        <taxon>Bacillota</taxon>
        <taxon>Bacilli</taxon>
        <taxon>Bacillales</taxon>
        <taxon>Paenibacillaceae</taxon>
        <taxon>Paenibacillus</taxon>
    </lineage>
</organism>
<accession>A0ABS4FLF8</accession>
<feature type="transmembrane region" description="Helical" evidence="1">
    <location>
        <begin position="400"/>
        <end position="421"/>
    </location>
</feature>
<dbReference type="Proteomes" id="UP001519272">
    <property type="component" value="Unassembled WGS sequence"/>
</dbReference>
<protein>
    <recommendedName>
        <fullName evidence="4">Response regulatory domain-containing protein</fullName>
    </recommendedName>
</protein>
<keyword evidence="1" id="KW-0472">Membrane</keyword>